<dbReference type="OrthoDB" id="2729535at2"/>
<evidence type="ECO:0008006" key="8">
    <source>
        <dbReference type="Google" id="ProtNLM"/>
    </source>
</evidence>
<reference evidence="6 7" key="1">
    <citation type="submission" date="2019-05" db="EMBL/GenBank/DDBJ databases">
        <title>Genome sequence of Cellulomonas hominis strain CS1.</title>
        <authorList>
            <person name="Belmont J."/>
            <person name="Maclea K.S."/>
        </authorList>
    </citation>
    <scope>NUCLEOTIDE SEQUENCE [LARGE SCALE GENOMIC DNA]</scope>
    <source>
        <strain evidence="6 7">CS1</strain>
    </source>
</reference>
<dbReference type="AlphaFoldDB" id="A0A7Z8K0C4"/>
<comment type="subcellular location">
    <subcellularLocation>
        <location evidence="1">Membrane</location>
        <topology evidence="1">Multi-pass membrane protein</topology>
    </subcellularLocation>
</comment>
<feature type="transmembrane region" description="Helical" evidence="5">
    <location>
        <begin position="142"/>
        <end position="161"/>
    </location>
</feature>
<accession>A0A7Z8K0C4</accession>
<feature type="transmembrane region" description="Helical" evidence="5">
    <location>
        <begin position="181"/>
        <end position="198"/>
    </location>
</feature>
<evidence type="ECO:0000256" key="5">
    <source>
        <dbReference type="SAM" id="Phobius"/>
    </source>
</evidence>
<keyword evidence="2 5" id="KW-0812">Transmembrane</keyword>
<feature type="transmembrane region" description="Helical" evidence="5">
    <location>
        <begin position="103"/>
        <end position="122"/>
    </location>
</feature>
<evidence type="ECO:0000313" key="6">
    <source>
        <dbReference type="EMBL" id="TKR23487.1"/>
    </source>
</evidence>
<evidence type="ECO:0000256" key="3">
    <source>
        <dbReference type="ARBA" id="ARBA00022989"/>
    </source>
</evidence>
<feature type="transmembrane region" description="Helical" evidence="5">
    <location>
        <begin position="210"/>
        <end position="228"/>
    </location>
</feature>
<dbReference type="Gene3D" id="1.10.3080.10">
    <property type="entry name" value="Clc chloride channel"/>
    <property type="match status" value="1"/>
</dbReference>
<dbReference type="Proteomes" id="UP000308121">
    <property type="component" value="Unassembled WGS sequence"/>
</dbReference>
<sequence>MTLGGIVGVWMTSWTGVTGRARGLLGVSGASGAISTLFGGPLVAGIMLLEAGAGALAAAALLPPLAAAAVAYVLVTGFGDWAGVPVSGLAVPDLPEYDRVRPGSLLLALAVGVVAAVVITGVRRLARALRAAGPRLGRLPLLLGSGLGVGALALAAGALGADPRDVLFSGQSSIPALVAEEQVGVVLVLVVAKGLAYAISMGGGFRGGPIFPAIFLGVGLASVAVAALDVSPTLAVAVGAAAGMAATSRLLLSAVMFAALLVGRAGLDTAPAAVVAAAAALLTVRLLDPPPRPA</sequence>
<dbReference type="EMBL" id="SZYE01000080">
    <property type="protein sequence ID" value="TKR23487.1"/>
    <property type="molecule type" value="Genomic_DNA"/>
</dbReference>
<name>A0A7Z8K0C4_9CELL</name>
<evidence type="ECO:0000256" key="1">
    <source>
        <dbReference type="ARBA" id="ARBA00004141"/>
    </source>
</evidence>
<dbReference type="InterPro" id="IPR014743">
    <property type="entry name" value="Cl-channel_core"/>
</dbReference>
<dbReference type="Pfam" id="PF00654">
    <property type="entry name" value="Voltage_CLC"/>
    <property type="match status" value="1"/>
</dbReference>
<evidence type="ECO:0000256" key="2">
    <source>
        <dbReference type="ARBA" id="ARBA00022692"/>
    </source>
</evidence>
<dbReference type="SUPFAM" id="SSF81340">
    <property type="entry name" value="Clc chloride channel"/>
    <property type="match status" value="1"/>
</dbReference>
<evidence type="ECO:0000313" key="7">
    <source>
        <dbReference type="Proteomes" id="UP000308121"/>
    </source>
</evidence>
<keyword evidence="3 5" id="KW-1133">Transmembrane helix</keyword>
<evidence type="ECO:0000256" key="4">
    <source>
        <dbReference type="ARBA" id="ARBA00023136"/>
    </source>
</evidence>
<feature type="transmembrane region" description="Helical" evidence="5">
    <location>
        <begin position="269"/>
        <end position="287"/>
    </location>
</feature>
<comment type="caution">
    <text evidence="6">The sequence shown here is derived from an EMBL/GenBank/DDBJ whole genome shotgun (WGS) entry which is preliminary data.</text>
</comment>
<gene>
    <name evidence="6" type="ORF">FA014_11025</name>
</gene>
<dbReference type="InterPro" id="IPR001807">
    <property type="entry name" value="ClC"/>
</dbReference>
<keyword evidence="4 5" id="KW-0472">Membrane</keyword>
<feature type="transmembrane region" description="Helical" evidence="5">
    <location>
        <begin position="234"/>
        <end position="262"/>
    </location>
</feature>
<dbReference type="GO" id="GO:0016020">
    <property type="term" value="C:membrane"/>
    <property type="evidence" value="ECO:0007669"/>
    <property type="project" value="UniProtKB-SubCell"/>
</dbReference>
<dbReference type="RefSeq" id="WP_154729734.1">
    <property type="nucleotide sequence ID" value="NZ_SZYE01000080.1"/>
</dbReference>
<proteinExistence type="predicted"/>
<organism evidence="6 7">
    <name type="scientific">Cellulomonas hominis</name>
    <dbReference type="NCBI Taxonomy" id="156981"/>
    <lineage>
        <taxon>Bacteria</taxon>
        <taxon>Bacillati</taxon>
        <taxon>Actinomycetota</taxon>
        <taxon>Actinomycetes</taxon>
        <taxon>Micrococcales</taxon>
        <taxon>Cellulomonadaceae</taxon>
        <taxon>Cellulomonas</taxon>
    </lineage>
</organism>
<dbReference type="GO" id="GO:0015108">
    <property type="term" value="F:chloride transmembrane transporter activity"/>
    <property type="evidence" value="ECO:0007669"/>
    <property type="project" value="InterPro"/>
</dbReference>
<protein>
    <recommendedName>
        <fullName evidence="8">Chloride channel protein</fullName>
    </recommendedName>
</protein>